<sequence>MTDPREIGEPVPHGEDCTCSFCHEDHNSEAL</sequence>
<evidence type="ECO:0000313" key="1">
    <source>
        <dbReference type="EMBL" id="PSL05345.1"/>
    </source>
</evidence>
<organism evidence="1 2">
    <name type="scientific">Haloactinopolyspora alba</name>
    <dbReference type="NCBI Taxonomy" id="648780"/>
    <lineage>
        <taxon>Bacteria</taxon>
        <taxon>Bacillati</taxon>
        <taxon>Actinomycetota</taxon>
        <taxon>Actinomycetes</taxon>
        <taxon>Jiangellales</taxon>
        <taxon>Jiangellaceae</taxon>
        <taxon>Haloactinopolyspora</taxon>
    </lineage>
</organism>
<reference evidence="1 2" key="1">
    <citation type="submission" date="2018-03" db="EMBL/GenBank/DDBJ databases">
        <title>Genomic Encyclopedia of Archaeal and Bacterial Type Strains, Phase II (KMG-II): from individual species to whole genera.</title>
        <authorList>
            <person name="Goeker M."/>
        </authorList>
    </citation>
    <scope>NUCLEOTIDE SEQUENCE [LARGE SCALE GENOMIC DNA]</scope>
    <source>
        <strain evidence="1 2">DSM 45211</strain>
    </source>
</reference>
<dbReference type="AlphaFoldDB" id="A0A2P8E792"/>
<protein>
    <submittedName>
        <fullName evidence="1">Uncharacterized protein</fullName>
    </submittedName>
</protein>
<name>A0A2P8E792_9ACTN</name>
<proteinExistence type="predicted"/>
<evidence type="ECO:0000313" key="2">
    <source>
        <dbReference type="Proteomes" id="UP000243528"/>
    </source>
</evidence>
<comment type="caution">
    <text evidence="1">The sequence shown here is derived from an EMBL/GenBank/DDBJ whole genome shotgun (WGS) entry which is preliminary data.</text>
</comment>
<keyword evidence="2" id="KW-1185">Reference proteome</keyword>
<dbReference type="Proteomes" id="UP000243528">
    <property type="component" value="Unassembled WGS sequence"/>
</dbReference>
<accession>A0A2P8E792</accession>
<gene>
    <name evidence="1" type="ORF">CLV30_104215</name>
</gene>
<dbReference type="EMBL" id="PYGE01000004">
    <property type="protein sequence ID" value="PSL05345.1"/>
    <property type="molecule type" value="Genomic_DNA"/>
</dbReference>